<name>A0A266LZ18_PSEFR</name>
<evidence type="ECO:0000313" key="2">
    <source>
        <dbReference type="Proteomes" id="UP000216113"/>
    </source>
</evidence>
<organism evidence="1 2">
    <name type="scientific">Pseudomonas fragi</name>
    <dbReference type="NCBI Taxonomy" id="296"/>
    <lineage>
        <taxon>Bacteria</taxon>
        <taxon>Pseudomonadati</taxon>
        <taxon>Pseudomonadota</taxon>
        <taxon>Gammaproteobacteria</taxon>
        <taxon>Pseudomonadales</taxon>
        <taxon>Pseudomonadaceae</taxon>
        <taxon>Pseudomonas</taxon>
    </lineage>
</organism>
<protein>
    <recommendedName>
        <fullName evidence="3">Polyhydroxyalkanoic acid system protein</fullName>
    </recommendedName>
</protein>
<dbReference type="Proteomes" id="UP000216113">
    <property type="component" value="Unassembled WGS sequence"/>
</dbReference>
<dbReference type="NCBIfam" id="TIGR02610">
    <property type="entry name" value="PHA_gran_rgn"/>
    <property type="match status" value="1"/>
</dbReference>
<proteinExistence type="predicted"/>
<evidence type="ECO:0008006" key="3">
    <source>
        <dbReference type="Google" id="ProtNLM"/>
    </source>
</evidence>
<sequence length="93" mass="10385">MTNIEITRSHRLGYERAIQVARVLVIDLARKYNLSYEWSGSRAVVKHGGTGIKGALEISAESVAVFVKLNFLQSVFKRVIESTVHDVLNKELG</sequence>
<evidence type="ECO:0000313" key="1">
    <source>
        <dbReference type="EMBL" id="OZY43269.1"/>
    </source>
</evidence>
<comment type="caution">
    <text evidence="1">The sequence shown here is derived from an EMBL/GenBank/DDBJ whole genome shotgun (WGS) entry which is preliminary data.</text>
</comment>
<gene>
    <name evidence="1" type="ORF">CJF43_03630</name>
</gene>
<dbReference type="RefSeq" id="WP_095027996.1">
    <property type="nucleotide sequence ID" value="NZ_NQKL01000002.1"/>
</dbReference>
<dbReference type="AlphaFoldDB" id="A0A266LZ18"/>
<dbReference type="Pfam" id="PF09650">
    <property type="entry name" value="PHA_gran_rgn"/>
    <property type="match status" value="1"/>
</dbReference>
<dbReference type="EMBL" id="NQKL01000002">
    <property type="protein sequence ID" value="OZY43269.1"/>
    <property type="molecule type" value="Genomic_DNA"/>
</dbReference>
<reference evidence="1 2" key="1">
    <citation type="submission" date="2017-08" db="EMBL/GenBank/DDBJ databases">
        <title>Genomic and metabolic characterisation of spoilage-associated Pseudomonas species.</title>
        <authorList>
            <person name="Stanborough T."/>
            <person name="Fegan N."/>
            <person name="Powell S.M."/>
            <person name="Singh T."/>
            <person name="Tamplin M.L."/>
            <person name="Chandry P.S."/>
        </authorList>
    </citation>
    <scope>NUCLEOTIDE SEQUENCE [LARGE SCALE GENOMIC DNA]</scope>
    <source>
        <strain evidence="1 2">F1820</strain>
    </source>
</reference>
<accession>A0A266LZ18</accession>
<dbReference type="InterPro" id="IPR013433">
    <property type="entry name" value="PHA_gran_rgn"/>
</dbReference>